<keyword evidence="3" id="KW-0862">Zinc</keyword>
<dbReference type="InterPro" id="IPR011011">
    <property type="entry name" value="Znf_FYVE_PHD"/>
</dbReference>
<dbReference type="Gene3D" id="3.30.40.10">
    <property type="entry name" value="Zinc/RING finger domain, C3HC4 (zinc finger)"/>
    <property type="match status" value="3"/>
</dbReference>
<proteinExistence type="predicted"/>
<dbReference type="SUPFAM" id="SSF57850">
    <property type="entry name" value="RING/U-box"/>
    <property type="match status" value="1"/>
</dbReference>
<gene>
    <name evidence="8" type="ORF">LSTR_LSTR004222</name>
</gene>
<dbReference type="PANTHER" id="PTHR12420">
    <property type="entry name" value="PHD FINGER PROTEIN"/>
    <property type="match status" value="1"/>
</dbReference>
<dbReference type="CDD" id="cd16448">
    <property type="entry name" value="RING-H2"/>
    <property type="match status" value="1"/>
</dbReference>
<dbReference type="InterPro" id="IPR001965">
    <property type="entry name" value="Znf_PHD"/>
</dbReference>
<feature type="domain" description="RING-type" evidence="6">
    <location>
        <begin position="149"/>
        <end position="197"/>
    </location>
</feature>
<dbReference type="InterPro" id="IPR051188">
    <property type="entry name" value="PHD-type_Zinc_Finger"/>
</dbReference>
<evidence type="ECO:0000256" key="1">
    <source>
        <dbReference type="ARBA" id="ARBA00022723"/>
    </source>
</evidence>
<evidence type="ECO:0000256" key="3">
    <source>
        <dbReference type="ARBA" id="ARBA00022833"/>
    </source>
</evidence>
<dbReference type="Pfam" id="PF13771">
    <property type="entry name" value="zf-HC5HC2H"/>
    <property type="match status" value="1"/>
</dbReference>
<keyword evidence="2 4" id="KW-0863">Zinc-finger</keyword>
<organism evidence="8 9">
    <name type="scientific">Laodelphax striatellus</name>
    <name type="common">Small brown planthopper</name>
    <name type="synonym">Delphax striatella</name>
    <dbReference type="NCBI Taxonomy" id="195883"/>
    <lineage>
        <taxon>Eukaryota</taxon>
        <taxon>Metazoa</taxon>
        <taxon>Ecdysozoa</taxon>
        <taxon>Arthropoda</taxon>
        <taxon>Hexapoda</taxon>
        <taxon>Insecta</taxon>
        <taxon>Pterygota</taxon>
        <taxon>Neoptera</taxon>
        <taxon>Paraneoptera</taxon>
        <taxon>Hemiptera</taxon>
        <taxon>Auchenorrhyncha</taxon>
        <taxon>Fulgoroidea</taxon>
        <taxon>Delphacidae</taxon>
        <taxon>Criomorphinae</taxon>
        <taxon>Laodelphax</taxon>
    </lineage>
</organism>
<feature type="compositionally biased region" description="Acidic residues" evidence="5">
    <location>
        <begin position="364"/>
        <end position="378"/>
    </location>
</feature>
<dbReference type="FunCoup" id="A0A482X9C7">
    <property type="interactions" value="252"/>
</dbReference>
<dbReference type="InterPro" id="IPR059102">
    <property type="entry name" value="PHD_PHF7/G2E3-like"/>
</dbReference>
<evidence type="ECO:0008006" key="10">
    <source>
        <dbReference type="Google" id="ProtNLM"/>
    </source>
</evidence>
<protein>
    <recommendedName>
        <fullName evidence="10">PHD-type domain-containing protein</fullName>
    </recommendedName>
</protein>
<dbReference type="GO" id="GO:0005634">
    <property type="term" value="C:nucleus"/>
    <property type="evidence" value="ECO:0007669"/>
    <property type="project" value="TreeGrafter"/>
</dbReference>
<dbReference type="PANTHER" id="PTHR12420:SF42">
    <property type="entry name" value="G2_M PHASE-SPECIFIC E3 UBIQUITIN-PROTEIN LIGASE"/>
    <property type="match status" value="1"/>
</dbReference>
<feature type="region of interest" description="Disordered" evidence="5">
    <location>
        <begin position="356"/>
        <end position="450"/>
    </location>
</feature>
<dbReference type="Pfam" id="PF26054">
    <property type="entry name" value="PHD_G2E3"/>
    <property type="match status" value="1"/>
</dbReference>
<keyword evidence="9" id="KW-1185">Reference proteome</keyword>
<dbReference type="Proteomes" id="UP000291343">
    <property type="component" value="Unassembled WGS sequence"/>
</dbReference>
<feature type="compositionally biased region" description="Basic and acidic residues" evidence="5">
    <location>
        <begin position="403"/>
        <end position="414"/>
    </location>
</feature>
<dbReference type="OrthoDB" id="512616at2759"/>
<evidence type="ECO:0000256" key="5">
    <source>
        <dbReference type="SAM" id="MobiDB-lite"/>
    </source>
</evidence>
<evidence type="ECO:0000259" key="6">
    <source>
        <dbReference type="PROSITE" id="PS50089"/>
    </source>
</evidence>
<name>A0A482X9C7_LAOST</name>
<dbReference type="InterPro" id="IPR034732">
    <property type="entry name" value="EPHD"/>
</dbReference>
<dbReference type="STRING" id="195883.A0A482X9C7"/>
<evidence type="ECO:0000259" key="7">
    <source>
        <dbReference type="PROSITE" id="PS51805"/>
    </source>
</evidence>
<dbReference type="PROSITE" id="PS51805">
    <property type="entry name" value="EPHD"/>
    <property type="match status" value="1"/>
</dbReference>
<evidence type="ECO:0000256" key="2">
    <source>
        <dbReference type="ARBA" id="ARBA00022771"/>
    </source>
</evidence>
<dbReference type="SUPFAM" id="SSF57903">
    <property type="entry name" value="FYVE/PHD zinc finger"/>
    <property type="match status" value="1"/>
</dbReference>
<evidence type="ECO:0000256" key="4">
    <source>
        <dbReference type="PROSITE-ProRule" id="PRU00175"/>
    </source>
</evidence>
<dbReference type="SMART" id="SM00249">
    <property type="entry name" value="PHD"/>
    <property type="match status" value="3"/>
</dbReference>
<keyword evidence="1" id="KW-0479">Metal-binding</keyword>
<evidence type="ECO:0000313" key="8">
    <source>
        <dbReference type="EMBL" id="RZF42414.1"/>
    </source>
</evidence>
<dbReference type="AlphaFoldDB" id="A0A482X9C7"/>
<feature type="compositionally biased region" description="Basic and acidic residues" evidence="5">
    <location>
        <begin position="381"/>
        <end position="391"/>
    </location>
</feature>
<dbReference type="SMR" id="A0A482X9C7"/>
<dbReference type="EMBL" id="QKKF02015211">
    <property type="protein sequence ID" value="RZF42414.1"/>
    <property type="molecule type" value="Genomic_DNA"/>
</dbReference>
<dbReference type="PROSITE" id="PS50089">
    <property type="entry name" value="ZF_RING_2"/>
    <property type="match status" value="1"/>
</dbReference>
<comment type="caution">
    <text evidence="8">The sequence shown here is derived from an EMBL/GenBank/DDBJ whole genome shotgun (WGS) entry which is preliminary data.</text>
</comment>
<feature type="domain" description="PHD-type" evidence="7">
    <location>
        <begin position="14"/>
        <end position="129"/>
    </location>
</feature>
<dbReference type="InParanoid" id="A0A482X9C7"/>
<dbReference type="InterPro" id="IPR001841">
    <property type="entry name" value="Znf_RING"/>
</dbReference>
<dbReference type="InterPro" id="IPR013083">
    <property type="entry name" value="Znf_RING/FYVE/PHD"/>
</dbReference>
<accession>A0A482X9C7</accession>
<evidence type="ECO:0000313" key="9">
    <source>
        <dbReference type="Proteomes" id="UP000291343"/>
    </source>
</evidence>
<feature type="compositionally biased region" description="Polar residues" evidence="5">
    <location>
        <begin position="415"/>
        <end position="431"/>
    </location>
</feature>
<dbReference type="GO" id="GO:0008270">
    <property type="term" value="F:zinc ion binding"/>
    <property type="evidence" value="ECO:0007669"/>
    <property type="project" value="UniProtKB-KW"/>
</dbReference>
<reference evidence="8 9" key="1">
    <citation type="journal article" date="2017" name="Gigascience">
        <title>Genome sequence of the small brown planthopper, Laodelphax striatellus.</title>
        <authorList>
            <person name="Zhu J."/>
            <person name="Jiang F."/>
            <person name="Wang X."/>
            <person name="Yang P."/>
            <person name="Bao Y."/>
            <person name="Zhao W."/>
            <person name="Wang W."/>
            <person name="Lu H."/>
            <person name="Wang Q."/>
            <person name="Cui N."/>
            <person name="Li J."/>
            <person name="Chen X."/>
            <person name="Luo L."/>
            <person name="Yu J."/>
            <person name="Kang L."/>
            <person name="Cui F."/>
        </authorList>
    </citation>
    <scope>NUCLEOTIDE SEQUENCE [LARGE SCALE GENOMIC DNA]</scope>
    <source>
        <strain evidence="8">Lst14</strain>
    </source>
</reference>
<sequence>MADYAIKLEKFCRNKCCVLCNGKDSDEVTFGSIYKLGKIEVHYFCLLLSSIVVQKGEDEEGILGFLPDDILQAAQALSRVECTYCGARGANVRCAAARCRVVFHYPCGIKNNSFHKFSGRFPSYCSKHRSQQRIPKKVLELIKSAQLECVVCLDSVELDTNMIWAPCCQKSALFHRRCLQRLAISFGSYALKCPLCNNKNKFCSALMENGIFIPEQDASWEAEPNAFSELLQRHNHCDAVKCVSPRGRHFSQNFVSSMWKIILCSDCGSQGIHRKCLRLSSGGRSHLRWRCDVCRSTERTPSDQLATAIDSYTISSDSNPESDVEVVAYDGIQCVSASTSTTTLRIPNGNHQLVSSTATVKDEPDQEADQAAQEDDQAEQGGDHTDQKDDEAQQEGDQPQQDDGDRADQTDDHNNASVDNQLPASASMQTRSVKRSRSGATEMCDENDDESIHEEKVFVCHAEDISTAILEPQTNGFIEASAVKEEPLGDMKDVQSFQLKPILIIDSDDEKDMTICIDSDESDDAVVEITNDDDPIEISVIHHADYARRSNRFPLIGRGGGAGNRVRYINVVCPHGNMICAQQVPGPPAN</sequence>